<dbReference type="CDD" id="cd05401">
    <property type="entry name" value="NT_GlnE_GlnD_like"/>
    <property type="match status" value="1"/>
</dbReference>
<evidence type="ECO:0000256" key="6">
    <source>
        <dbReference type="ARBA" id="ARBA00023268"/>
    </source>
</evidence>
<evidence type="ECO:0000259" key="10">
    <source>
        <dbReference type="PROSITE" id="PS51831"/>
    </source>
</evidence>
<dbReference type="PROSITE" id="PS51671">
    <property type="entry name" value="ACT"/>
    <property type="match status" value="2"/>
</dbReference>
<dbReference type="EC" id="2.7.7.59" evidence="8"/>
<dbReference type="Proteomes" id="UP000315889">
    <property type="component" value="Unassembled WGS sequence"/>
</dbReference>
<dbReference type="InterPro" id="IPR045865">
    <property type="entry name" value="ACT-like_dom_sf"/>
</dbReference>
<evidence type="ECO:0000256" key="7">
    <source>
        <dbReference type="ARBA" id="ARBA00047968"/>
    </source>
</evidence>
<dbReference type="AlphaFoldDB" id="A0A520MGX7"/>
<dbReference type="PANTHER" id="PTHR47320:SF1">
    <property type="entry name" value="BIFUNCTIONAL URIDYLYLTRANSFERASE_URIDYLYL-REMOVING ENZYME"/>
    <property type="match status" value="1"/>
</dbReference>
<dbReference type="GO" id="GO:0008773">
    <property type="term" value="F:[protein-PII] uridylyltransferase activity"/>
    <property type="evidence" value="ECO:0007669"/>
    <property type="project" value="UniProtKB-UniRule"/>
</dbReference>
<keyword evidence="4 8" id="KW-0378">Hydrolase</keyword>
<dbReference type="InterPro" id="IPR002934">
    <property type="entry name" value="Polymerase_NTP_transf_dom"/>
</dbReference>
<dbReference type="SUPFAM" id="SSF81301">
    <property type="entry name" value="Nucleotidyltransferase"/>
    <property type="match status" value="1"/>
</dbReference>
<comment type="domain">
    <text evidence="8">Has four distinct domains: an N-terminal nucleotidyltransferase (NT) domain responsible for UTase activity, a central HD domain that encodes UR activity, and two C-terminal ACT domains that seem to have a role in glutamine sensing.</text>
</comment>
<dbReference type="PIRSF" id="PIRSF006288">
    <property type="entry name" value="PII_uridyltransf"/>
    <property type="match status" value="1"/>
</dbReference>
<name>A0A520MGX7_9GAMM</name>
<dbReference type="GO" id="GO:0008081">
    <property type="term" value="F:phosphoric diester hydrolase activity"/>
    <property type="evidence" value="ECO:0007669"/>
    <property type="project" value="UniProtKB-UniRule"/>
</dbReference>
<evidence type="ECO:0000256" key="4">
    <source>
        <dbReference type="ARBA" id="ARBA00022801"/>
    </source>
</evidence>
<dbReference type="Pfam" id="PF01909">
    <property type="entry name" value="NTP_transf_2"/>
    <property type="match status" value="1"/>
</dbReference>
<comment type="caution">
    <text evidence="8">Lacks conserved residue(s) required for the propagation of feature annotation.</text>
</comment>
<dbReference type="SUPFAM" id="SSF81593">
    <property type="entry name" value="Nucleotidyltransferase substrate binding subunit/domain"/>
    <property type="match status" value="1"/>
</dbReference>
<feature type="region of interest" description="Uridylyltransferase" evidence="8">
    <location>
        <begin position="1"/>
        <end position="344"/>
    </location>
</feature>
<comment type="caution">
    <text evidence="11">The sequence shown here is derived from an EMBL/GenBank/DDBJ whole genome shotgun (WGS) entry which is preliminary data.</text>
</comment>
<evidence type="ECO:0000259" key="9">
    <source>
        <dbReference type="PROSITE" id="PS51671"/>
    </source>
</evidence>
<evidence type="ECO:0000256" key="5">
    <source>
        <dbReference type="ARBA" id="ARBA00022842"/>
    </source>
</evidence>
<evidence type="ECO:0000256" key="8">
    <source>
        <dbReference type="HAMAP-Rule" id="MF_00277"/>
    </source>
</evidence>
<dbReference type="HAMAP" id="MF_00277">
    <property type="entry name" value="PII_uridylyl_transf"/>
    <property type="match status" value="1"/>
</dbReference>
<dbReference type="EC" id="3.1.4.-" evidence="8"/>
<evidence type="ECO:0000256" key="1">
    <source>
        <dbReference type="ARBA" id="ARBA00022679"/>
    </source>
</evidence>
<dbReference type="CDD" id="cd04899">
    <property type="entry name" value="ACT_ACR-UUR-like_2"/>
    <property type="match status" value="1"/>
</dbReference>
<dbReference type="PANTHER" id="PTHR47320">
    <property type="entry name" value="BIFUNCTIONAL URIDYLYLTRANSFERASE/URIDYLYL-REMOVING ENZYME"/>
    <property type="match status" value="1"/>
</dbReference>
<keyword evidence="1 8" id="KW-0808">Transferase</keyword>
<feature type="domain" description="HD" evidence="10">
    <location>
        <begin position="463"/>
        <end position="579"/>
    </location>
</feature>
<dbReference type="EMBL" id="SHBP01000004">
    <property type="protein sequence ID" value="RZO20465.1"/>
    <property type="molecule type" value="Genomic_DNA"/>
</dbReference>
<comment type="catalytic activity">
    <reaction evidence="7">
        <text>guanosine 3',5'-bis(diphosphate) + H2O = GDP + diphosphate + H(+)</text>
        <dbReference type="Rhea" id="RHEA:14253"/>
        <dbReference type="ChEBI" id="CHEBI:15377"/>
        <dbReference type="ChEBI" id="CHEBI:15378"/>
        <dbReference type="ChEBI" id="CHEBI:33019"/>
        <dbReference type="ChEBI" id="CHEBI:58189"/>
        <dbReference type="ChEBI" id="CHEBI:77828"/>
        <dbReference type="EC" id="3.1.7.2"/>
    </reaction>
</comment>
<accession>A0A520MGX7</accession>
<comment type="similarity">
    <text evidence="8">Belongs to the GlnD family.</text>
</comment>
<evidence type="ECO:0000313" key="11">
    <source>
        <dbReference type="EMBL" id="RZO20465.1"/>
    </source>
</evidence>
<dbReference type="InterPro" id="IPR013546">
    <property type="entry name" value="PII_UdlTrfase/GS_AdlTrfase"/>
</dbReference>
<dbReference type="NCBIfam" id="TIGR01693">
    <property type="entry name" value="UTase_glnD"/>
    <property type="match status" value="1"/>
</dbReference>
<dbReference type="InterPro" id="IPR010043">
    <property type="entry name" value="UTase/UR"/>
</dbReference>
<dbReference type="CDD" id="cd04900">
    <property type="entry name" value="ACT_UUR-like_1"/>
    <property type="match status" value="1"/>
</dbReference>
<dbReference type="Pfam" id="PF01966">
    <property type="entry name" value="HD"/>
    <property type="match status" value="1"/>
</dbReference>
<dbReference type="PROSITE" id="PS51831">
    <property type="entry name" value="HD"/>
    <property type="match status" value="1"/>
</dbReference>
<organism evidence="11 12">
    <name type="scientific">SAR92 clade bacterium</name>
    <dbReference type="NCBI Taxonomy" id="2315479"/>
    <lineage>
        <taxon>Bacteria</taxon>
        <taxon>Pseudomonadati</taxon>
        <taxon>Pseudomonadota</taxon>
        <taxon>Gammaproteobacteria</taxon>
        <taxon>Cellvibrionales</taxon>
        <taxon>Porticoccaceae</taxon>
        <taxon>SAR92 clade</taxon>
    </lineage>
</organism>
<dbReference type="Gene3D" id="1.20.120.330">
    <property type="entry name" value="Nucleotidyltransferases domain 2"/>
    <property type="match status" value="1"/>
</dbReference>
<keyword evidence="3" id="KW-0677">Repeat</keyword>
<feature type="domain" description="ACT" evidence="9">
    <location>
        <begin position="817"/>
        <end position="896"/>
    </location>
</feature>
<keyword evidence="2 8" id="KW-0548">Nucleotidyltransferase</keyword>
<keyword evidence="6 8" id="KW-0511">Multifunctional enzyme</keyword>
<comment type="function">
    <text evidence="8">Modifies, by uridylylation and deuridylylation, the PII regulatory proteins (GlnB and homologs), in response to the nitrogen status of the cell that GlnD senses through the glutamine level. Under low glutamine levels, catalyzes the conversion of the PII proteins and UTP to PII-UMP and PPi, while under higher glutamine levels, GlnD hydrolyzes PII-UMP to PII and UMP (deuridylylation). Thus, controls uridylylation state and activity of the PII proteins, and plays an important role in the regulation of nitrogen metabolism.</text>
</comment>
<comment type="catalytic activity">
    <reaction evidence="8">
        <text>[protein-PII]-uridylyl-L-tyrosine + H2O = [protein-PII]-L-tyrosine + UMP + H(+)</text>
        <dbReference type="Rhea" id="RHEA:48600"/>
        <dbReference type="Rhea" id="RHEA-COMP:12147"/>
        <dbReference type="Rhea" id="RHEA-COMP:12148"/>
        <dbReference type="ChEBI" id="CHEBI:15377"/>
        <dbReference type="ChEBI" id="CHEBI:15378"/>
        <dbReference type="ChEBI" id="CHEBI:46858"/>
        <dbReference type="ChEBI" id="CHEBI:57865"/>
        <dbReference type="ChEBI" id="CHEBI:90602"/>
    </reaction>
</comment>
<dbReference type="GO" id="GO:0006808">
    <property type="term" value="P:regulation of nitrogen utilization"/>
    <property type="evidence" value="ECO:0007669"/>
    <property type="project" value="UniProtKB-UniRule"/>
</dbReference>
<dbReference type="Gene3D" id="3.30.70.260">
    <property type="match status" value="1"/>
</dbReference>
<evidence type="ECO:0000313" key="12">
    <source>
        <dbReference type="Proteomes" id="UP000315889"/>
    </source>
</evidence>
<gene>
    <name evidence="8 11" type="primary">glnD</name>
    <name evidence="11" type="ORF">EVB03_04175</name>
</gene>
<dbReference type="GO" id="GO:0008893">
    <property type="term" value="F:guanosine-3',5'-bis(diphosphate) 3'-diphosphatase activity"/>
    <property type="evidence" value="ECO:0007669"/>
    <property type="project" value="UniProtKB-EC"/>
</dbReference>
<protein>
    <recommendedName>
        <fullName evidence="8">Bifunctional uridylyltransferase/uridylyl-removing enzyme</fullName>
        <shortName evidence="8">UTase/UR</shortName>
    </recommendedName>
    <alternativeName>
        <fullName evidence="8">Bifunctional [protein-PII] modification enzyme</fullName>
    </alternativeName>
    <alternativeName>
        <fullName evidence="8">Bifunctional nitrogen sensor protein</fullName>
    </alternativeName>
    <domain>
        <recommendedName>
            <fullName evidence="8">[Protein-PII] uridylyltransferase</fullName>
            <shortName evidence="8">PII uridylyltransferase</shortName>
            <shortName evidence="8">UTase</shortName>
            <ecNumber evidence="8">2.7.7.59</ecNumber>
        </recommendedName>
    </domain>
    <domain>
        <recommendedName>
            <fullName evidence="8">[Protein-PII]-UMP uridylyl-removing enzyme</fullName>
            <shortName evidence="8">UR</shortName>
            <ecNumber evidence="8">3.1.4.-</ecNumber>
        </recommendedName>
    </domain>
</protein>
<dbReference type="InterPro" id="IPR006674">
    <property type="entry name" value="HD_domain"/>
</dbReference>
<dbReference type="Pfam" id="PF08335">
    <property type="entry name" value="GlnD_UR_UTase"/>
    <property type="match status" value="1"/>
</dbReference>
<reference evidence="11 12" key="1">
    <citation type="submission" date="2019-02" db="EMBL/GenBank/DDBJ databases">
        <title>Prokaryotic population dynamics and viral predation in marine succession experiment using metagenomics: the confinement effect.</title>
        <authorList>
            <person name="Haro-Moreno J.M."/>
            <person name="Rodriguez-Valera F."/>
            <person name="Lopez-Perez M."/>
        </authorList>
    </citation>
    <scope>NUCLEOTIDE SEQUENCE [LARGE SCALE GENOMIC DNA]</scope>
    <source>
        <strain evidence="11">MED-G170</strain>
    </source>
</reference>
<dbReference type="Gene3D" id="1.10.3210.10">
    <property type="entry name" value="Hypothetical protein af1432"/>
    <property type="match status" value="1"/>
</dbReference>
<dbReference type="InterPro" id="IPR003607">
    <property type="entry name" value="HD/PDEase_dom"/>
</dbReference>
<comment type="activity regulation">
    <text evidence="8">Uridylyltransferase (UTase) activity is inhibited by glutamine, while glutamine activates uridylyl-removing (UR) activity.</text>
</comment>
<evidence type="ECO:0000256" key="2">
    <source>
        <dbReference type="ARBA" id="ARBA00022695"/>
    </source>
</evidence>
<dbReference type="InterPro" id="IPR002912">
    <property type="entry name" value="ACT_dom"/>
</dbReference>
<dbReference type="SUPFAM" id="SSF109604">
    <property type="entry name" value="HD-domain/PDEase-like"/>
    <property type="match status" value="1"/>
</dbReference>
<comment type="cofactor">
    <cofactor evidence="8">
        <name>Mg(2+)</name>
        <dbReference type="ChEBI" id="CHEBI:18420"/>
    </cofactor>
</comment>
<proteinExistence type="inferred from homology"/>
<dbReference type="CDD" id="cd00077">
    <property type="entry name" value="HDc"/>
    <property type="match status" value="1"/>
</dbReference>
<dbReference type="InterPro" id="IPR043519">
    <property type="entry name" value="NT_sf"/>
</dbReference>
<dbReference type="SMART" id="SM00471">
    <property type="entry name" value="HDc"/>
    <property type="match status" value="1"/>
</dbReference>
<sequence length="906" mass="104340">MSSSPSEAWSPLFFDKKRFLNDLANGEPIPVFRDALSAAKAHFNNRFYEGEDIHTLVNESARFADSILSLAWERYSWDDGICLIAVGGYGRGELHPHSDIDLLILMRKDHATKYRKNIENFLAFLWDIQLKIGHSVRSISQCVVEARTDITVATNLMETRLICGNRELLVSMHKKTGPDKIWASALFYRGKIDEQIARHHKHGDTEYNLEPNIKEAPGGLRDIQLVNWTAKRHFNVYRRSHLVKEGFLSEEEYLTLRRDEEFLWAVRYGLHLIAGRGEERLLFDYQRKLAEMLGYSDSKDKLGVEKFMQRYYQVVLSIRELNDVLLQYLDEAIYRKGKTKKVEKINDRFLIRDNYIDTVDDDVFVKHPPALLELFVILGENDNILGIRASTIRQIRLHRNLIDENYRSNPENINLFMRLLKVPFKLSLQLQRMNRYGILGLYLPEFGRIVGQTQHDLFHIYPVDVHTLQVIRNLRRFARPEIAKSFPVASHLYKNLAKPELVTIAALYHDIAKGRGGDHSELGAIDIVSFAERHGLKPEETDLIKWVVKNHLLMSSVSQREDTSDPEVIHRFASRMGDLMHLEHLYLLTVADINATNPRLWTDWKGSLMHNLYFETKRVLQQGLTAPASRTTWVNSAKNAVLERLNAKGIDNSIAENIWQDVGDELFLRECADDIAAFTTAIADNENPQEPVVLIRDIGVEVPIATQIFVHARNRQKIFSVIAGTLDKLQLNIQDARLQSTSDDQAFDVFYVLNDFDQPIGDQPDLCRKVIQELKKGIKKPESVNLDIQRRTSRQLKQFAIKTITSLSNDSDTNTTMLEVITPDRPGLLAHISSIFLRFGLNLYNAKIATLGERVEDIFYLTDSNHQPLTDPDLNEEIQLAICNELDKRNHDDIDKNDLQQIKVRH</sequence>
<dbReference type="Gene3D" id="3.30.460.10">
    <property type="entry name" value="Beta Polymerase, domain 2"/>
    <property type="match status" value="1"/>
</dbReference>
<evidence type="ECO:0000256" key="3">
    <source>
        <dbReference type="ARBA" id="ARBA00022737"/>
    </source>
</evidence>
<dbReference type="SUPFAM" id="SSF55021">
    <property type="entry name" value="ACT-like"/>
    <property type="match status" value="2"/>
</dbReference>
<keyword evidence="5 8" id="KW-0460">Magnesium</keyword>
<feature type="domain" description="ACT" evidence="9">
    <location>
        <begin position="707"/>
        <end position="786"/>
    </location>
</feature>
<comment type="catalytic activity">
    <reaction evidence="8">
        <text>[protein-PII]-L-tyrosine + UTP = [protein-PII]-uridylyl-L-tyrosine + diphosphate</text>
        <dbReference type="Rhea" id="RHEA:13673"/>
        <dbReference type="Rhea" id="RHEA-COMP:12147"/>
        <dbReference type="Rhea" id="RHEA-COMP:12148"/>
        <dbReference type="ChEBI" id="CHEBI:33019"/>
        <dbReference type="ChEBI" id="CHEBI:46398"/>
        <dbReference type="ChEBI" id="CHEBI:46858"/>
        <dbReference type="ChEBI" id="CHEBI:90602"/>
        <dbReference type="EC" id="2.7.7.59"/>
    </reaction>
</comment>